<dbReference type="Pfam" id="PF12937">
    <property type="entry name" value="F-box-like"/>
    <property type="match status" value="1"/>
</dbReference>
<comment type="caution">
    <text evidence="2">The sequence shown here is derived from an EMBL/GenBank/DDBJ whole genome shotgun (WGS) entry which is preliminary data.</text>
</comment>
<dbReference type="EMBL" id="LNXV01000008">
    <property type="protein sequence ID" value="KTC84957.1"/>
    <property type="molecule type" value="Genomic_DNA"/>
</dbReference>
<dbReference type="RefSeq" id="WP_058441248.1">
    <property type="nucleotide sequence ID" value="NZ_CAAAHU010000006.1"/>
</dbReference>
<dbReference type="Proteomes" id="UP000054742">
    <property type="component" value="Unassembled WGS sequence"/>
</dbReference>
<dbReference type="Gene3D" id="3.80.10.10">
    <property type="entry name" value="Ribonuclease Inhibitor"/>
    <property type="match status" value="1"/>
</dbReference>
<organism evidence="2 3">
    <name type="scientific">Legionella brunensis</name>
    <dbReference type="NCBI Taxonomy" id="29422"/>
    <lineage>
        <taxon>Bacteria</taxon>
        <taxon>Pseudomonadati</taxon>
        <taxon>Pseudomonadota</taxon>
        <taxon>Gammaproteobacteria</taxon>
        <taxon>Legionellales</taxon>
        <taxon>Legionellaceae</taxon>
        <taxon>Legionella</taxon>
    </lineage>
</organism>
<keyword evidence="3" id="KW-1185">Reference proteome</keyword>
<reference evidence="2 3" key="1">
    <citation type="submission" date="2015-11" db="EMBL/GenBank/DDBJ databases">
        <title>Genomic analysis of 38 Legionella species identifies large and diverse effector repertoires.</title>
        <authorList>
            <person name="Burstein D."/>
            <person name="Amaro F."/>
            <person name="Zusman T."/>
            <person name="Lifshitz Z."/>
            <person name="Cohen O."/>
            <person name="Gilbert J.A."/>
            <person name="Pupko T."/>
            <person name="Shuman H.A."/>
            <person name="Segal G."/>
        </authorList>
    </citation>
    <scope>NUCLEOTIDE SEQUENCE [LARGE SCALE GENOMIC DNA]</scope>
    <source>
        <strain evidence="2 3">ATCC 43878</strain>
    </source>
</reference>
<feature type="domain" description="F-box" evidence="1">
    <location>
        <begin position="7"/>
        <end position="43"/>
    </location>
</feature>
<name>A0A0W0SP16_9GAMM</name>
<gene>
    <name evidence="2" type="ORF">Lbru_1172</name>
</gene>
<sequence>MLRNNQDIILTIFNFFPKKEVIKNLTVCKSWKEVGEDKRLWDNLPYAKFREEIKSLRPYLKEFVLSDVIDLKLATQI</sequence>
<dbReference type="InterPro" id="IPR001810">
    <property type="entry name" value="F-box_dom"/>
</dbReference>
<evidence type="ECO:0000313" key="2">
    <source>
        <dbReference type="EMBL" id="KTC84957.1"/>
    </source>
</evidence>
<dbReference type="InterPro" id="IPR032675">
    <property type="entry name" value="LRR_dom_sf"/>
</dbReference>
<dbReference type="AlphaFoldDB" id="A0A0W0SP16"/>
<dbReference type="SUPFAM" id="SSF81383">
    <property type="entry name" value="F-box domain"/>
    <property type="match status" value="1"/>
</dbReference>
<evidence type="ECO:0000259" key="1">
    <source>
        <dbReference type="Pfam" id="PF12937"/>
    </source>
</evidence>
<evidence type="ECO:0000313" key="3">
    <source>
        <dbReference type="Proteomes" id="UP000054742"/>
    </source>
</evidence>
<dbReference type="PATRIC" id="fig|29422.6.peg.1239"/>
<protein>
    <recommendedName>
        <fullName evidence="1">F-box domain-containing protein</fullName>
    </recommendedName>
</protein>
<proteinExistence type="predicted"/>
<dbReference type="InterPro" id="IPR036047">
    <property type="entry name" value="F-box-like_dom_sf"/>
</dbReference>
<accession>A0A0W0SP16</accession>